<sequence length="125" mass="14438">MSSIESNQSPNPDEEFETALMEVERSLLKLKERHKQVQQSQKQKLDLEDRLNTIAKEDTAEVEKINEELQQLTLELETNLLTDQDLNTLFWQGIRQGLLGEVFWQIVRFGGLGVVIGWLLKTWAG</sequence>
<dbReference type="AlphaFoldDB" id="G5J3M2"/>
<feature type="coiled-coil region" evidence="1">
    <location>
        <begin position="20"/>
        <end position="82"/>
    </location>
</feature>
<dbReference type="GeneID" id="88765819"/>
<name>G5J3M2_CROWT</name>
<dbReference type="RefSeq" id="WP_007305112.1">
    <property type="nucleotide sequence ID" value="NZ_AESD01000324.1"/>
</dbReference>
<dbReference type="EMBL" id="AESD01000324">
    <property type="protein sequence ID" value="EHJ13214.1"/>
    <property type="molecule type" value="Genomic_DNA"/>
</dbReference>
<dbReference type="PATRIC" id="fig|423471.3.peg.1967"/>
<evidence type="ECO:0000256" key="1">
    <source>
        <dbReference type="SAM" id="Coils"/>
    </source>
</evidence>
<organism evidence="2 3">
    <name type="scientific">Crocosphaera watsonii WH 0003</name>
    <dbReference type="NCBI Taxonomy" id="423471"/>
    <lineage>
        <taxon>Bacteria</taxon>
        <taxon>Bacillati</taxon>
        <taxon>Cyanobacteriota</taxon>
        <taxon>Cyanophyceae</taxon>
        <taxon>Oscillatoriophycideae</taxon>
        <taxon>Chroococcales</taxon>
        <taxon>Aphanothecaceae</taxon>
        <taxon>Crocosphaera</taxon>
    </lineage>
</organism>
<evidence type="ECO:0008006" key="4">
    <source>
        <dbReference type="Google" id="ProtNLM"/>
    </source>
</evidence>
<gene>
    <name evidence="2" type="ORF">CWATWH0003_2098</name>
</gene>
<evidence type="ECO:0000313" key="2">
    <source>
        <dbReference type="EMBL" id="EHJ13214.1"/>
    </source>
</evidence>
<comment type="caution">
    <text evidence="2">The sequence shown here is derived from an EMBL/GenBank/DDBJ whole genome shotgun (WGS) entry which is preliminary data.</text>
</comment>
<accession>G5J3M2</accession>
<keyword evidence="1" id="KW-0175">Coiled coil</keyword>
<protein>
    <recommendedName>
        <fullName evidence="4">DUF2203 domain-containing protein</fullName>
    </recommendedName>
</protein>
<proteinExistence type="predicted"/>
<dbReference type="Proteomes" id="UP000003477">
    <property type="component" value="Unassembled WGS sequence"/>
</dbReference>
<evidence type="ECO:0000313" key="3">
    <source>
        <dbReference type="Proteomes" id="UP000003477"/>
    </source>
</evidence>
<reference evidence="2 3" key="1">
    <citation type="journal article" date="2011" name="Front. Microbiol.">
        <title>Two Strains of Crocosphaera watsonii with Highly Conserved Genomes are Distinguished by Strain-Specific Features.</title>
        <authorList>
            <person name="Bench S.R."/>
            <person name="Ilikchyan I.N."/>
            <person name="Tripp H.J."/>
            <person name="Zehr J.P."/>
        </authorList>
    </citation>
    <scope>NUCLEOTIDE SEQUENCE [LARGE SCALE GENOMIC DNA]</scope>
    <source>
        <strain evidence="2 3">WH 0003</strain>
    </source>
</reference>